<dbReference type="EMBL" id="BAABDE010000038">
    <property type="protein sequence ID" value="GAA3839442.1"/>
    <property type="molecule type" value="Genomic_DNA"/>
</dbReference>
<name>A0ABP7JC39_9ACTN</name>
<organism evidence="1 2">
    <name type="scientific">Streptomyces coacervatus</name>
    <dbReference type="NCBI Taxonomy" id="647381"/>
    <lineage>
        <taxon>Bacteria</taxon>
        <taxon>Bacillati</taxon>
        <taxon>Actinomycetota</taxon>
        <taxon>Actinomycetes</taxon>
        <taxon>Kitasatosporales</taxon>
        <taxon>Streptomycetaceae</taxon>
        <taxon>Streptomyces</taxon>
    </lineage>
</organism>
<dbReference type="RefSeq" id="WP_275779894.1">
    <property type="nucleotide sequence ID" value="NZ_BAABDE010000038.1"/>
</dbReference>
<keyword evidence="2" id="KW-1185">Reference proteome</keyword>
<evidence type="ECO:0000313" key="2">
    <source>
        <dbReference type="Proteomes" id="UP001501009"/>
    </source>
</evidence>
<evidence type="ECO:0000313" key="1">
    <source>
        <dbReference type="EMBL" id="GAA3839442.1"/>
    </source>
</evidence>
<comment type="caution">
    <text evidence="1">The sequence shown here is derived from an EMBL/GenBank/DDBJ whole genome shotgun (WGS) entry which is preliminary data.</text>
</comment>
<reference evidence="2" key="1">
    <citation type="journal article" date="2019" name="Int. J. Syst. Evol. Microbiol.">
        <title>The Global Catalogue of Microorganisms (GCM) 10K type strain sequencing project: providing services to taxonomists for standard genome sequencing and annotation.</title>
        <authorList>
            <consortium name="The Broad Institute Genomics Platform"/>
            <consortium name="The Broad Institute Genome Sequencing Center for Infectious Disease"/>
            <person name="Wu L."/>
            <person name="Ma J."/>
        </authorList>
    </citation>
    <scope>NUCLEOTIDE SEQUENCE [LARGE SCALE GENOMIC DNA]</scope>
    <source>
        <strain evidence="2">JCM 17138</strain>
    </source>
</reference>
<dbReference type="Proteomes" id="UP001501009">
    <property type="component" value="Unassembled WGS sequence"/>
</dbReference>
<sequence length="50" mass="5687">MVAAVSEPRLELPYEFRVDDYEQTLHDVRHLIAPELGRWPDTALVPGAGR</sequence>
<proteinExistence type="predicted"/>
<accession>A0ABP7JC39</accession>
<gene>
    <name evidence="1" type="ORF">GCM10022403_084670</name>
</gene>
<protein>
    <submittedName>
        <fullName evidence="1">Uncharacterized protein</fullName>
    </submittedName>
</protein>